<accession>A0ABR1BY89</accession>
<gene>
    <name evidence="1" type="primary">Necator_chrI.g3173</name>
    <name evidence="1" type="ORF">RB195_007044</name>
</gene>
<proteinExistence type="predicted"/>
<reference evidence="1 2" key="1">
    <citation type="submission" date="2023-08" db="EMBL/GenBank/DDBJ databases">
        <title>A Necator americanus chromosomal reference genome.</title>
        <authorList>
            <person name="Ilik V."/>
            <person name="Petrzelkova K.J."/>
            <person name="Pardy F."/>
            <person name="Fuh T."/>
            <person name="Niatou-Singa F.S."/>
            <person name="Gouil Q."/>
            <person name="Baker L."/>
            <person name="Ritchie M.E."/>
            <person name="Jex A.R."/>
            <person name="Gazzola D."/>
            <person name="Li H."/>
            <person name="Toshio Fujiwara R."/>
            <person name="Zhan B."/>
            <person name="Aroian R.V."/>
            <person name="Pafco B."/>
            <person name="Schwarz E.M."/>
        </authorList>
    </citation>
    <scope>NUCLEOTIDE SEQUENCE [LARGE SCALE GENOMIC DNA]</scope>
    <source>
        <strain evidence="1 2">Aroian</strain>
        <tissue evidence="1">Whole animal</tissue>
    </source>
</reference>
<organism evidence="1 2">
    <name type="scientific">Necator americanus</name>
    <name type="common">Human hookworm</name>
    <dbReference type="NCBI Taxonomy" id="51031"/>
    <lineage>
        <taxon>Eukaryota</taxon>
        <taxon>Metazoa</taxon>
        <taxon>Ecdysozoa</taxon>
        <taxon>Nematoda</taxon>
        <taxon>Chromadorea</taxon>
        <taxon>Rhabditida</taxon>
        <taxon>Rhabditina</taxon>
        <taxon>Rhabditomorpha</taxon>
        <taxon>Strongyloidea</taxon>
        <taxon>Ancylostomatidae</taxon>
        <taxon>Bunostominae</taxon>
        <taxon>Necator</taxon>
    </lineage>
</organism>
<dbReference type="EMBL" id="JAVFWL010000001">
    <property type="protein sequence ID" value="KAK6730343.1"/>
    <property type="molecule type" value="Genomic_DNA"/>
</dbReference>
<dbReference type="Proteomes" id="UP001303046">
    <property type="component" value="Unassembled WGS sequence"/>
</dbReference>
<evidence type="ECO:0000313" key="2">
    <source>
        <dbReference type="Proteomes" id="UP001303046"/>
    </source>
</evidence>
<sequence>MQLSFMGFEAAFYSSHRGRLLISTICLITEEGSGSIRLFNFAIDNIMRRIVDQCPADIIIAPTYLSENHVNSQAYLFAVRPIMMVCPSQDLHKEFDVMYRRMIRGRYQHFAPPSKMATENRLSFFGYIMRRPGDRLVQRVQRSRLQSGKGHLDENGSFGLRRIKTNRNSDEWIDSVQALAQDQDDWAKSCREAAAERAAGSLFSISATKVHLKATVDGCGTWWSAALTSLANEALTKAITPKR</sequence>
<evidence type="ECO:0000313" key="1">
    <source>
        <dbReference type="EMBL" id="KAK6730343.1"/>
    </source>
</evidence>
<keyword evidence="2" id="KW-1185">Reference proteome</keyword>
<protein>
    <submittedName>
        <fullName evidence="1">Uncharacterized protein</fullName>
    </submittedName>
</protein>
<comment type="caution">
    <text evidence="1">The sequence shown here is derived from an EMBL/GenBank/DDBJ whole genome shotgun (WGS) entry which is preliminary data.</text>
</comment>
<name>A0ABR1BY89_NECAM</name>